<dbReference type="Pfam" id="PF21748">
    <property type="entry name" value="UPF0150"/>
    <property type="match status" value="1"/>
</dbReference>
<reference evidence="1 2" key="1">
    <citation type="journal article" date="2015" name="Nature">
        <title>rRNA introns, odd ribosomes, and small enigmatic genomes across a large radiation of phyla.</title>
        <authorList>
            <person name="Brown C.T."/>
            <person name="Hug L.A."/>
            <person name="Thomas B.C."/>
            <person name="Sharon I."/>
            <person name="Castelle C.J."/>
            <person name="Singh A."/>
            <person name="Wilkins M.J."/>
            <person name="Williams K.H."/>
            <person name="Banfield J.F."/>
        </authorList>
    </citation>
    <scope>NUCLEOTIDE SEQUENCE [LARGE SCALE GENOMIC DNA]</scope>
</reference>
<dbReference type="Gene3D" id="3.30.160.250">
    <property type="match status" value="1"/>
</dbReference>
<dbReference type="AlphaFoldDB" id="A0A0G1K263"/>
<evidence type="ECO:0000313" key="2">
    <source>
        <dbReference type="Proteomes" id="UP000034889"/>
    </source>
</evidence>
<comment type="caution">
    <text evidence="1">The sequence shown here is derived from an EMBL/GenBank/DDBJ whole genome shotgun (WGS) entry which is preliminary data.</text>
</comment>
<organism evidence="1 2">
    <name type="scientific">Candidatus Giovannonibacteria bacterium GW2011_GWC2_44_8</name>
    <dbReference type="NCBI Taxonomy" id="1618657"/>
    <lineage>
        <taxon>Bacteria</taxon>
        <taxon>Candidatus Giovannoniibacteriota</taxon>
    </lineage>
</organism>
<dbReference type="EMBL" id="LCJM01000037">
    <property type="protein sequence ID" value="KKT77618.1"/>
    <property type="molecule type" value="Genomic_DNA"/>
</dbReference>
<evidence type="ECO:0000313" key="1">
    <source>
        <dbReference type="EMBL" id="KKT77618.1"/>
    </source>
</evidence>
<evidence type="ECO:0008006" key="3">
    <source>
        <dbReference type="Google" id="ProtNLM"/>
    </source>
</evidence>
<gene>
    <name evidence="1" type="ORF">UW74_C0037G0002</name>
</gene>
<dbReference type="InterPro" id="IPR049389">
    <property type="entry name" value="TTHA0281-like"/>
</dbReference>
<dbReference type="Proteomes" id="UP000034889">
    <property type="component" value="Unassembled WGS sequence"/>
</dbReference>
<accession>A0A0G1K263</accession>
<sequence length="81" mass="9448">MFSEFVSKKLRQARYKILKNGSYFGEIPGVRGVWANSKNLEDCRSELREVLEDWILLKVKDKKNIPGFVFNTDKRALVRNG</sequence>
<dbReference type="InterPro" id="IPR035069">
    <property type="entry name" value="TTHA1013/TTHA0281-like"/>
</dbReference>
<proteinExistence type="predicted"/>
<dbReference type="SUPFAM" id="SSF143100">
    <property type="entry name" value="TTHA1013/TTHA0281-like"/>
    <property type="match status" value="1"/>
</dbReference>
<protein>
    <recommendedName>
        <fullName evidence="3">HicB family protein</fullName>
    </recommendedName>
</protein>
<name>A0A0G1K263_9BACT</name>